<dbReference type="AlphaFoldDB" id="A0A4Y6PLZ2"/>
<gene>
    <name evidence="1" type="ORF">FIV42_00295</name>
</gene>
<keyword evidence="2" id="KW-1185">Reference proteome</keyword>
<dbReference type="OrthoDB" id="5513596at2"/>
<name>A0A4Y6PLZ2_PERCE</name>
<dbReference type="EMBL" id="CP041186">
    <property type="protein sequence ID" value="QDG49233.1"/>
    <property type="molecule type" value="Genomic_DNA"/>
</dbReference>
<sequence>MSLLQNTNLPEKIAAVRHKPARLLLGVVCALAVLAASATVWASTVLKLDLESLVANSEQIIDGRVTKVQSKVEDGKVYTYTTVAVEEGMKGATDGETVTIKQLGGRTDELATWVPGVPHFQDGERVIVFLEKPSSDTLPVVTGMSQGKFRVSLGPDNITPYVVPYLGNIALMEPAQPQVDGGQALRQGDEVGNYQPALPADLYKRVVPLDVFKQNVRDVIRGQGEE</sequence>
<evidence type="ECO:0000313" key="2">
    <source>
        <dbReference type="Proteomes" id="UP000315995"/>
    </source>
</evidence>
<proteinExistence type="predicted"/>
<accession>A0A5B8XYH0</accession>
<protein>
    <submittedName>
        <fullName evidence="1">Uncharacterized protein</fullName>
    </submittedName>
</protein>
<organism evidence="1 2">
    <name type="scientific">Persicimonas caeni</name>
    <dbReference type="NCBI Taxonomy" id="2292766"/>
    <lineage>
        <taxon>Bacteria</taxon>
        <taxon>Deltaproteobacteria</taxon>
        <taxon>Bradymonadales</taxon>
        <taxon>Bradymonadaceae</taxon>
        <taxon>Persicimonas</taxon>
    </lineage>
</organism>
<evidence type="ECO:0000313" key="1">
    <source>
        <dbReference type="EMBL" id="QDG49233.1"/>
    </source>
</evidence>
<dbReference type="Proteomes" id="UP000315995">
    <property type="component" value="Chromosome"/>
</dbReference>
<reference evidence="1 2" key="1">
    <citation type="submission" date="2019-06" db="EMBL/GenBank/DDBJ databases">
        <title>Persicimonas caeni gen. nov., sp. nov., a predatory bacterium isolated from solar saltern.</title>
        <authorList>
            <person name="Wang S."/>
        </authorList>
    </citation>
    <scope>NUCLEOTIDE SEQUENCE [LARGE SCALE GENOMIC DNA]</scope>
    <source>
        <strain evidence="1 2">YN101</strain>
    </source>
</reference>
<dbReference type="RefSeq" id="WP_141195732.1">
    <property type="nucleotide sequence ID" value="NZ_CP041186.1"/>
</dbReference>
<accession>A0A4Y6PLZ2</accession>